<dbReference type="PANTHER" id="PTHR10434">
    <property type="entry name" value="1-ACYL-SN-GLYCEROL-3-PHOSPHATE ACYLTRANSFERASE"/>
    <property type="match status" value="1"/>
</dbReference>
<protein>
    <submittedName>
        <fullName evidence="6">1-acyl-sn-glycerol-3-phosphate acyltransferases</fullName>
    </submittedName>
</protein>
<comment type="pathway">
    <text evidence="1">Lipid metabolism.</text>
</comment>
<dbReference type="SUPFAM" id="SSF69593">
    <property type="entry name" value="Glycerol-3-phosphate (1)-acyltransferase"/>
    <property type="match status" value="1"/>
</dbReference>
<proteinExistence type="predicted"/>
<keyword evidence="2" id="KW-0808">Transferase</keyword>
<dbReference type="EMBL" id="FNVE01000004">
    <property type="protein sequence ID" value="SEG26201.1"/>
    <property type="molecule type" value="Genomic_DNA"/>
</dbReference>
<sequence>MSVIKRLPKQLFFLLIVKPVVYLLLGLNIYNKQRLPSHGPAILAANHNSHLDTLVLMALYPLGELHRVRPVAAADYFLRNRFTSWLSLNLIGIIPLDRQGQVDKDQVFEQCQQALADGQILLLFPEGSRGDPEQLQPLRKGVYHLARSHAGTQVVPIAMHGLGRALPKGGSMIVPFNADVVIGEALLPGDDSNAFMQDLQTSLEGLLAQCITKRDARWEDE</sequence>
<keyword evidence="4" id="KW-0812">Transmembrane</keyword>
<feature type="domain" description="Phospholipid/glycerol acyltransferase" evidence="5">
    <location>
        <begin position="41"/>
        <end position="162"/>
    </location>
</feature>
<dbReference type="PANTHER" id="PTHR10434:SF11">
    <property type="entry name" value="1-ACYL-SN-GLYCEROL-3-PHOSPHATE ACYLTRANSFERASE"/>
    <property type="match status" value="1"/>
</dbReference>
<gene>
    <name evidence="6" type="ORF">SAMN05216586_104281</name>
</gene>
<evidence type="ECO:0000256" key="3">
    <source>
        <dbReference type="ARBA" id="ARBA00023315"/>
    </source>
</evidence>
<evidence type="ECO:0000259" key="5">
    <source>
        <dbReference type="SMART" id="SM00563"/>
    </source>
</evidence>
<keyword evidence="4" id="KW-1133">Transmembrane helix</keyword>
<dbReference type="RefSeq" id="WP_200818436.1">
    <property type="nucleotide sequence ID" value="NZ_FNVE01000004.1"/>
</dbReference>
<evidence type="ECO:0000256" key="4">
    <source>
        <dbReference type="SAM" id="Phobius"/>
    </source>
</evidence>
<dbReference type="AlphaFoldDB" id="A0AAQ1G7U6"/>
<evidence type="ECO:0000256" key="2">
    <source>
        <dbReference type="ARBA" id="ARBA00022679"/>
    </source>
</evidence>
<keyword evidence="4" id="KW-0472">Membrane</keyword>
<evidence type="ECO:0000313" key="7">
    <source>
        <dbReference type="Proteomes" id="UP000243518"/>
    </source>
</evidence>
<dbReference type="Pfam" id="PF01553">
    <property type="entry name" value="Acyltransferase"/>
    <property type="match status" value="1"/>
</dbReference>
<dbReference type="InterPro" id="IPR002123">
    <property type="entry name" value="Plipid/glycerol_acylTrfase"/>
</dbReference>
<dbReference type="SMART" id="SM00563">
    <property type="entry name" value="PlsC"/>
    <property type="match status" value="1"/>
</dbReference>
<accession>A0AAQ1G7U6</accession>
<dbReference type="GO" id="GO:0006654">
    <property type="term" value="P:phosphatidic acid biosynthetic process"/>
    <property type="evidence" value="ECO:0007669"/>
    <property type="project" value="TreeGrafter"/>
</dbReference>
<reference evidence="6 7" key="1">
    <citation type="submission" date="2016-10" db="EMBL/GenBank/DDBJ databases">
        <authorList>
            <person name="Varghese N."/>
            <person name="Submissions S."/>
        </authorList>
    </citation>
    <scope>NUCLEOTIDE SEQUENCE [LARGE SCALE GENOMIC DNA]</scope>
    <source>
        <strain evidence="6 7">CECT 8317</strain>
    </source>
</reference>
<feature type="transmembrane region" description="Helical" evidence="4">
    <location>
        <begin position="12"/>
        <end position="30"/>
    </location>
</feature>
<dbReference type="CDD" id="cd07989">
    <property type="entry name" value="LPLAT_AGPAT-like"/>
    <property type="match status" value="1"/>
</dbReference>
<dbReference type="Proteomes" id="UP000243518">
    <property type="component" value="Unassembled WGS sequence"/>
</dbReference>
<evidence type="ECO:0000313" key="6">
    <source>
        <dbReference type="EMBL" id="SEG26201.1"/>
    </source>
</evidence>
<name>A0AAQ1G7U6_9GAMM</name>
<keyword evidence="7" id="KW-1185">Reference proteome</keyword>
<evidence type="ECO:0000256" key="1">
    <source>
        <dbReference type="ARBA" id="ARBA00005189"/>
    </source>
</evidence>
<keyword evidence="3 6" id="KW-0012">Acyltransferase</keyword>
<organism evidence="6 7">
    <name type="scientific">Halopseudomonas aestusnigri</name>
    <dbReference type="NCBI Taxonomy" id="857252"/>
    <lineage>
        <taxon>Bacteria</taxon>
        <taxon>Pseudomonadati</taxon>
        <taxon>Pseudomonadota</taxon>
        <taxon>Gammaproteobacteria</taxon>
        <taxon>Pseudomonadales</taxon>
        <taxon>Pseudomonadaceae</taxon>
        <taxon>Halopseudomonas</taxon>
    </lineage>
</organism>
<dbReference type="GO" id="GO:0003841">
    <property type="term" value="F:1-acylglycerol-3-phosphate O-acyltransferase activity"/>
    <property type="evidence" value="ECO:0007669"/>
    <property type="project" value="TreeGrafter"/>
</dbReference>
<comment type="caution">
    <text evidence="6">The sequence shown here is derived from an EMBL/GenBank/DDBJ whole genome shotgun (WGS) entry which is preliminary data.</text>
</comment>